<protein>
    <submittedName>
        <fullName evidence="2">Ribonuclease</fullName>
    </submittedName>
</protein>
<dbReference type="PANTHER" id="PTHR37720:SF2">
    <property type="entry name" value="OS10G0481400 PROTEIN"/>
    <property type="match status" value="1"/>
</dbReference>
<comment type="caution">
    <text evidence="2">The sequence shown here is derived from an EMBL/GenBank/DDBJ whole genome shotgun (WGS) entry which is preliminary data.</text>
</comment>
<name>A0A2R6PQZ2_ACTCC</name>
<organism evidence="2 3">
    <name type="scientific">Actinidia chinensis var. chinensis</name>
    <name type="common">Chinese soft-hair kiwi</name>
    <dbReference type="NCBI Taxonomy" id="1590841"/>
    <lineage>
        <taxon>Eukaryota</taxon>
        <taxon>Viridiplantae</taxon>
        <taxon>Streptophyta</taxon>
        <taxon>Embryophyta</taxon>
        <taxon>Tracheophyta</taxon>
        <taxon>Spermatophyta</taxon>
        <taxon>Magnoliopsida</taxon>
        <taxon>eudicotyledons</taxon>
        <taxon>Gunneridae</taxon>
        <taxon>Pentapetalae</taxon>
        <taxon>asterids</taxon>
        <taxon>Ericales</taxon>
        <taxon>Actinidiaceae</taxon>
        <taxon>Actinidia</taxon>
    </lineage>
</organism>
<evidence type="ECO:0000256" key="1">
    <source>
        <dbReference type="SAM" id="SignalP"/>
    </source>
</evidence>
<dbReference type="OMA" id="IFGKQFR"/>
<feature type="chain" id="PRO_5015349429" evidence="1">
    <location>
        <begin position="21"/>
        <end position="85"/>
    </location>
</feature>
<feature type="signal peptide" evidence="1">
    <location>
        <begin position="1"/>
        <end position="20"/>
    </location>
</feature>
<sequence>MISILAQERLLGAALGSVFAAAVVYEQRNMIYNSISESQSLISPQSQVREPFVKTKSRLDLGHLWNKAVDQTLGPVIESLSSRGW</sequence>
<dbReference type="InParanoid" id="A0A2R6PQZ2"/>
<dbReference type="STRING" id="1590841.A0A2R6PQZ2"/>
<evidence type="ECO:0000313" key="2">
    <source>
        <dbReference type="EMBL" id="PSR95190.1"/>
    </source>
</evidence>
<keyword evidence="3" id="KW-1185">Reference proteome</keyword>
<reference evidence="3" key="2">
    <citation type="journal article" date="2018" name="BMC Genomics">
        <title>A manually annotated Actinidia chinensis var. chinensis (kiwifruit) genome highlights the challenges associated with draft genomes and gene prediction in plants.</title>
        <authorList>
            <person name="Pilkington S.M."/>
            <person name="Crowhurst R."/>
            <person name="Hilario E."/>
            <person name="Nardozza S."/>
            <person name="Fraser L."/>
            <person name="Peng Y."/>
            <person name="Gunaseelan K."/>
            <person name="Simpson R."/>
            <person name="Tahir J."/>
            <person name="Deroles S.C."/>
            <person name="Templeton K."/>
            <person name="Luo Z."/>
            <person name="Davy M."/>
            <person name="Cheng C."/>
            <person name="McNeilage M."/>
            <person name="Scaglione D."/>
            <person name="Liu Y."/>
            <person name="Zhang Q."/>
            <person name="Datson P."/>
            <person name="De Silva N."/>
            <person name="Gardiner S.E."/>
            <person name="Bassett H."/>
            <person name="Chagne D."/>
            <person name="McCallum J."/>
            <person name="Dzierzon H."/>
            <person name="Deng C."/>
            <person name="Wang Y.Y."/>
            <person name="Barron L."/>
            <person name="Manako K."/>
            <person name="Bowen J."/>
            <person name="Foster T.M."/>
            <person name="Erridge Z.A."/>
            <person name="Tiffin H."/>
            <person name="Waite C.N."/>
            <person name="Davies K.M."/>
            <person name="Grierson E.P."/>
            <person name="Laing W.A."/>
            <person name="Kirk R."/>
            <person name="Chen X."/>
            <person name="Wood M."/>
            <person name="Montefiori M."/>
            <person name="Brummell D.A."/>
            <person name="Schwinn K.E."/>
            <person name="Catanach A."/>
            <person name="Fullerton C."/>
            <person name="Li D."/>
            <person name="Meiyalaghan S."/>
            <person name="Nieuwenhuizen N."/>
            <person name="Read N."/>
            <person name="Prakash R."/>
            <person name="Hunter D."/>
            <person name="Zhang H."/>
            <person name="McKenzie M."/>
            <person name="Knabel M."/>
            <person name="Harris A."/>
            <person name="Allan A.C."/>
            <person name="Gleave A."/>
            <person name="Chen A."/>
            <person name="Janssen B.J."/>
            <person name="Plunkett B."/>
            <person name="Ampomah-Dwamena C."/>
            <person name="Voogd C."/>
            <person name="Leif D."/>
            <person name="Lafferty D."/>
            <person name="Souleyre E.J.F."/>
            <person name="Varkonyi-Gasic E."/>
            <person name="Gambi F."/>
            <person name="Hanley J."/>
            <person name="Yao J.L."/>
            <person name="Cheung J."/>
            <person name="David K.M."/>
            <person name="Warren B."/>
            <person name="Marsh K."/>
            <person name="Snowden K.C."/>
            <person name="Lin-Wang K."/>
            <person name="Brian L."/>
            <person name="Martinez-Sanchez M."/>
            <person name="Wang M."/>
            <person name="Ileperuma N."/>
            <person name="Macnee N."/>
            <person name="Campin R."/>
            <person name="McAtee P."/>
            <person name="Drummond R.S.M."/>
            <person name="Espley R.V."/>
            <person name="Ireland H.S."/>
            <person name="Wu R."/>
            <person name="Atkinson R.G."/>
            <person name="Karunairetnam S."/>
            <person name="Bulley S."/>
            <person name="Chunkath S."/>
            <person name="Hanley Z."/>
            <person name="Storey R."/>
            <person name="Thrimawithana A.H."/>
            <person name="Thomson S."/>
            <person name="David C."/>
            <person name="Testolin R."/>
            <person name="Huang H."/>
            <person name="Hellens R.P."/>
            <person name="Schaffer R.J."/>
        </authorList>
    </citation>
    <scope>NUCLEOTIDE SEQUENCE [LARGE SCALE GENOMIC DNA]</scope>
    <source>
        <strain evidence="3">cv. Red5</strain>
    </source>
</reference>
<dbReference type="Gramene" id="PSR95190">
    <property type="protein sequence ID" value="PSR95190"/>
    <property type="gene ID" value="CEY00_Acc25947"/>
</dbReference>
<dbReference type="PANTHER" id="PTHR37720">
    <property type="entry name" value="OS10G0481400 PROTEIN"/>
    <property type="match status" value="1"/>
</dbReference>
<accession>A0A2R6PQZ2</accession>
<dbReference type="Proteomes" id="UP000241394">
    <property type="component" value="Chromosome LG23"/>
</dbReference>
<dbReference type="FunCoup" id="A0A2R6PQZ2">
    <property type="interactions" value="1923"/>
</dbReference>
<dbReference type="OrthoDB" id="1895233at2759"/>
<dbReference type="AlphaFoldDB" id="A0A2R6PQZ2"/>
<reference evidence="2 3" key="1">
    <citation type="submission" date="2017-07" db="EMBL/GenBank/DDBJ databases">
        <title>An improved, manually edited Actinidia chinensis var. chinensis (kiwifruit) genome highlights the challenges associated with draft genomes and gene prediction in plants.</title>
        <authorList>
            <person name="Pilkington S."/>
            <person name="Crowhurst R."/>
            <person name="Hilario E."/>
            <person name="Nardozza S."/>
            <person name="Fraser L."/>
            <person name="Peng Y."/>
            <person name="Gunaseelan K."/>
            <person name="Simpson R."/>
            <person name="Tahir J."/>
            <person name="Deroles S."/>
            <person name="Templeton K."/>
            <person name="Luo Z."/>
            <person name="Davy M."/>
            <person name="Cheng C."/>
            <person name="Mcneilage M."/>
            <person name="Scaglione D."/>
            <person name="Liu Y."/>
            <person name="Zhang Q."/>
            <person name="Datson P."/>
            <person name="De Silva N."/>
            <person name="Gardiner S."/>
            <person name="Bassett H."/>
            <person name="Chagne D."/>
            <person name="Mccallum J."/>
            <person name="Dzierzon H."/>
            <person name="Deng C."/>
            <person name="Wang Y.-Y."/>
            <person name="Barron N."/>
            <person name="Manako K."/>
            <person name="Bowen J."/>
            <person name="Foster T."/>
            <person name="Erridge Z."/>
            <person name="Tiffin H."/>
            <person name="Waite C."/>
            <person name="Davies K."/>
            <person name="Grierson E."/>
            <person name="Laing W."/>
            <person name="Kirk R."/>
            <person name="Chen X."/>
            <person name="Wood M."/>
            <person name="Montefiori M."/>
            <person name="Brummell D."/>
            <person name="Schwinn K."/>
            <person name="Catanach A."/>
            <person name="Fullerton C."/>
            <person name="Li D."/>
            <person name="Meiyalaghan S."/>
            <person name="Nieuwenhuizen N."/>
            <person name="Read N."/>
            <person name="Prakash R."/>
            <person name="Hunter D."/>
            <person name="Zhang H."/>
            <person name="Mckenzie M."/>
            <person name="Knabel M."/>
            <person name="Harris A."/>
            <person name="Allan A."/>
            <person name="Chen A."/>
            <person name="Janssen B."/>
            <person name="Plunkett B."/>
            <person name="Dwamena C."/>
            <person name="Voogd C."/>
            <person name="Leif D."/>
            <person name="Lafferty D."/>
            <person name="Souleyre E."/>
            <person name="Varkonyi-Gasic E."/>
            <person name="Gambi F."/>
            <person name="Hanley J."/>
            <person name="Yao J.-L."/>
            <person name="Cheung J."/>
            <person name="David K."/>
            <person name="Warren B."/>
            <person name="Marsh K."/>
            <person name="Snowden K."/>
            <person name="Lin-Wang K."/>
            <person name="Brian L."/>
            <person name="Martinez-Sanchez M."/>
            <person name="Wang M."/>
            <person name="Ileperuma N."/>
            <person name="Macnee N."/>
            <person name="Campin R."/>
            <person name="Mcatee P."/>
            <person name="Drummond R."/>
            <person name="Espley R."/>
            <person name="Ireland H."/>
            <person name="Wu R."/>
            <person name="Atkinson R."/>
            <person name="Karunairetnam S."/>
            <person name="Bulley S."/>
            <person name="Chunkath S."/>
            <person name="Hanley Z."/>
            <person name="Storey R."/>
            <person name="Thrimawithana A."/>
            <person name="Thomson S."/>
            <person name="David C."/>
            <person name="Testolin R."/>
        </authorList>
    </citation>
    <scope>NUCLEOTIDE SEQUENCE [LARGE SCALE GENOMIC DNA]</scope>
    <source>
        <strain evidence="3">cv. Red5</strain>
        <tissue evidence="2">Young leaf</tissue>
    </source>
</reference>
<keyword evidence="1" id="KW-0732">Signal</keyword>
<evidence type="ECO:0000313" key="3">
    <source>
        <dbReference type="Proteomes" id="UP000241394"/>
    </source>
</evidence>
<proteinExistence type="predicted"/>
<gene>
    <name evidence="2" type="ORF">CEY00_Acc25947</name>
</gene>
<dbReference type="EMBL" id="NKQK01000023">
    <property type="protein sequence ID" value="PSR95190.1"/>
    <property type="molecule type" value="Genomic_DNA"/>
</dbReference>